<dbReference type="RefSeq" id="WP_176950058.1">
    <property type="nucleotide sequence ID" value="NZ_JABXYK010000006.1"/>
</dbReference>
<name>A0ABX2QE96_9HYPH</name>
<dbReference type="InterPro" id="IPR006521">
    <property type="entry name" value="Tail_protein_I"/>
</dbReference>
<comment type="caution">
    <text evidence="1">The sequence shown here is derived from an EMBL/GenBank/DDBJ whole genome shotgun (WGS) entry which is preliminary data.</text>
</comment>
<dbReference type="Pfam" id="PF09684">
    <property type="entry name" value="Tail_P2_I"/>
    <property type="match status" value="1"/>
</dbReference>
<reference evidence="1 2" key="1">
    <citation type="submission" date="2020-06" db="EMBL/GenBank/DDBJ databases">
        <title>Rhizobium sp.nov. isolated from the tomato plant.</title>
        <authorList>
            <person name="Thin K.K."/>
            <person name="Zhang X."/>
            <person name="He S."/>
        </authorList>
    </citation>
    <scope>NUCLEOTIDE SEQUENCE [LARGE SCALE GENOMIC DNA]</scope>
    <source>
        <strain evidence="1 2">DBTS2</strain>
    </source>
</reference>
<keyword evidence="2" id="KW-1185">Reference proteome</keyword>
<protein>
    <submittedName>
        <fullName evidence="1">Phage tail protein I</fullName>
    </submittedName>
</protein>
<sequence length="433" mass="47957">MTAYSSLVPRNATPMERAFSLASADQPRLPTELLGALYDPMACPERLLPYLAWAFSVDIWKEEWSIEKKRAVIAASAALHRLKGTKPGLEKHLDIVGASLVRLRQPPAKFIPDPALTKEEREAYLARFRQIRVYPFRSRGTATFQAYANSGGRLPRLFAGAGFWPAKTDAIGRIGRRAYLYEPRTGAETPIVRVVRETIGETREAIAFEQFRLPGKSGFGMFASEGARRRQFAIDTGARSRIHAMTIRSAYDSRSDVLHLVGSLPSDQPIDVRPRKVAQPGQRRLGQLFTRLGGDPASFVGRAADGRYRLFLPSGTAGERIFDQVYLHDPERLPDKRHARTFAGASFLGLPPHHLIATVRLRGGRSRFAFGRFAWGFVVASLKDAVTDAIMATAVSKAAAEKVLLRTRTMRPATAGDRLALGSVTVGEWIKDF</sequence>
<organism evidence="1 2">
    <name type="scientific">Mycoplana rhizolycopersici</name>
    <dbReference type="NCBI Taxonomy" id="2746702"/>
    <lineage>
        <taxon>Bacteria</taxon>
        <taxon>Pseudomonadati</taxon>
        <taxon>Pseudomonadota</taxon>
        <taxon>Alphaproteobacteria</taxon>
        <taxon>Hyphomicrobiales</taxon>
        <taxon>Rhizobiaceae</taxon>
        <taxon>Mycoplana</taxon>
    </lineage>
</organism>
<proteinExistence type="predicted"/>
<accession>A0ABX2QE96</accession>
<gene>
    <name evidence="1" type="ORF">HV823_12595</name>
</gene>
<dbReference type="Proteomes" id="UP000659172">
    <property type="component" value="Unassembled WGS sequence"/>
</dbReference>
<dbReference type="NCBIfam" id="TIGR01634">
    <property type="entry name" value="tail_P2_I"/>
    <property type="match status" value="1"/>
</dbReference>
<evidence type="ECO:0000313" key="1">
    <source>
        <dbReference type="EMBL" id="NVP56091.1"/>
    </source>
</evidence>
<evidence type="ECO:0000313" key="2">
    <source>
        <dbReference type="Proteomes" id="UP000659172"/>
    </source>
</evidence>
<dbReference type="EMBL" id="JABXYK010000006">
    <property type="protein sequence ID" value="NVP56091.1"/>
    <property type="molecule type" value="Genomic_DNA"/>
</dbReference>